<dbReference type="PROSITE" id="PS00885">
    <property type="entry name" value="EPSP_SYNTHASE_2"/>
    <property type="match status" value="1"/>
</dbReference>
<dbReference type="AlphaFoldDB" id="A0A9D1JHC0"/>
<dbReference type="CDD" id="cd01556">
    <property type="entry name" value="EPSP_synthase"/>
    <property type="match status" value="1"/>
</dbReference>
<comment type="caution">
    <text evidence="7">Lacks conserved residue(s) required for the propagation of feature annotation.</text>
</comment>
<dbReference type="EMBL" id="DVIR01000029">
    <property type="protein sequence ID" value="HIS24282.1"/>
    <property type="molecule type" value="Genomic_DNA"/>
</dbReference>
<dbReference type="PANTHER" id="PTHR21090">
    <property type="entry name" value="AROM/DEHYDROQUINATE SYNTHASE"/>
    <property type="match status" value="1"/>
</dbReference>
<dbReference type="InterPro" id="IPR023193">
    <property type="entry name" value="EPSP_synthase_CS"/>
</dbReference>
<proteinExistence type="inferred from homology"/>
<feature type="binding site" evidence="7">
    <location>
        <position position="20"/>
    </location>
    <ligand>
        <name>3-phosphoshikimate</name>
        <dbReference type="ChEBI" id="CHEBI:145989"/>
    </ligand>
</feature>
<keyword evidence="7" id="KW-0963">Cytoplasm</keyword>
<dbReference type="EC" id="2.5.1.19" evidence="7"/>
<reference evidence="9" key="1">
    <citation type="submission" date="2020-10" db="EMBL/GenBank/DDBJ databases">
        <authorList>
            <person name="Gilroy R."/>
        </authorList>
    </citation>
    <scope>NUCLEOTIDE SEQUENCE</scope>
    <source>
        <strain evidence="9">CHK157-1446</strain>
    </source>
</reference>
<dbReference type="Proteomes" id="UP000823982">
    <property type="component" value="Unassembled WGS sequence"/>
</dbReference>
<evidence type="ECO:0000256" key="3">
    <source>
        <dbReference type="ARBA" id="ARBA00022605"/>
    </source>
</evidence>
<dbReference type="HAMAP" id="MF_00210">
    <property type="entry name" value="EPSP_synth"/>
    <property type="match status" value="1"/>
</dbReference>
<accession>A0A9D1JHC0</accession>
<dbReference type="GO" id="GO:0009073">
    <property type="term" value="P:aromatic amino acid family biosynthetic process"/>
    <property type="evidence" value="ECO:0007669"/>
    <property type="project" value="UniProtKB-KW"/>
</dbReference>
<evidence type="ECO:0000259" key="8">
    <source>
        <dbReference type="Pfam" id="PF00275"/>
    </source>
</evidence>
<dbReference type="GO" id="GO:0009423">
    <property type="term" value="P:chorismate biosynthetic process"/>
    <property type="evidence" value="ECO:0007669"/>
    <property type="project" value="UniProtKB-UniRule"/>
</dbReference>
<dbReference type="InterPro" id="IPR006264">
    <property type="entry name" value="EPSP_synthase"/>
</dbReference>
<dbReference type="Pfam" id="PF00275">
    <property type="entry name" value="EPSP_synthase"/>
    <property type="match status" value="1"/>
</dbReference>
<sequence length="423" mass="45024">MDRVIKHGARSGQVKIPASKSQAHRALILSAISQEPVRIILDGISKDIQATADCLQALGAGIRIFDGEISVTPIDREEKRDKPCELRCAESGSTLRFMLPLAGAFGAEGRFLPQGRLMQRPLAPFDECLTAHGMKITKTCDSIFFEGQLRSGEYELPGNVSSQYISGLLMALPLVDGKSVIRVSGKIESASYITMTQDLLKTAGACVEINVGGDATSYEIAGGAPLKMPQVFEVEGDFSSAAFYICMGALSEKGIRVRGLNLKTSQPDRAVIDVIKSFGADVSVSGDEVTVRKNKLKGVTIDASQIPDIIPVLSVVAAVSEGQTRIVNAARLRIKESDRLESTAALLKAVGADVSELPDGLVINGVKELSGGHVSAYNDHRIAMSAAVAACACRGDVTLSQSECVSKSYPAFWDDFGKLACEK</sequence>
<evidence type="ECO:0000256" key="2">
    <source>
        <dbReference type="ARBA" id="ARBA00009948"/>
    </source>
</evidence>
<feature type="binding site" evidence="7">
    <location>
        <position position="381"/>
    </location>
    <ligand>
        <name>phosphoenolpyruvate</name>
        <dbReference type="ChEBI" id="CHEBI:58702"/>
    </ligand>
</feature>
<keyword evidence="5 7" id="KW-0057">Aromatic amino acid biosynthesis</keyword>
<feature type="domain" description="Enolpyruvate transferase" evidence="8">
    <location>
        <begin position="11"/>
        <end position="415"/>
    </location>
</feature>
<dbReference type="GO" id="GO:0003866">
    <property type="term" value="F:3-phosphoshikimate 1-carboxyvinyltransferase activity"/>
    <property type="evidence" value="ECO:0007669"/>
    <property type="project" value="UniProtKB-UniRule"/>
</dbReference>
<dbReference type="PANTHER" id="PTHR21090:SF5">
    <property type="entry name" value="PENTAFUNCTIONAL AROM POLYPEPTIDE"/>
    <property type="match status" value="1"/>
</dbReference>
<feature type="binding site" evidence="7">
    <location>
        <position position="339"/>
    </location>
    <ligand>
        <name>phosphoenolpyruvate</name>
        <dbReference type="ChEBI" id="CHEBI:58702"/>
    </ligand>
</feature>
<dbReference type="NCBIfam" id="TIGR01356">
    <property type="entry name" value="aroA"/>
    <property type="match status" value="1"/>
</dbReference>
<feature type="binding site" evidence="7">
    <location>
        <position position="25"/>
    </location>
    <ligand>
        <name>3-phosphoshikimate</name>
        <dbReference type="ChEBI" id="CHEBI:145989"/>
    </ligand>
</feature>
<evidence type="ECO:0000256" key="5">
    <source>
        <dbReference type="ARBA" id="ARBA00023141"/>
    </source>
</evidence>
<dbReference type="Gene3D" id="3.65.10.10">
    <property type="entry name" value="Enolpyruvate transferase domain"/>
    <property type="match status" value="2"/>
</dbReference>
<keyword evidence="4 7" id="KW-0808">Transferase</keyword>
<feature type="binding site" evidence="7">
    <location>
        <position position="163"/>
    </location>
    <ligand>
        <name>phosphoenolpyruvate</name>
        <dbReference type="ChEBI" id="CHEBI:58702"/>
    </ligand>
</feature>
<dbReference type="InterPro" id="IPR001986">
    <property type="entry name" value="Enolpyruvate_Tfrase_dom"/>
</dbReference>
<comment type="caution">
    <text evidence="9">The sequence shown here is derived from an EMBL/GenBank/DDBJ whole genome shotgun (WGS) entry which is preliminary data.</text>
</comment>
<comment type="catalytic activity">
    <reaction evidence="6">
        <text>3-phosphoshikimate + phosphoenolpyruvate = 5-O-(1-carboxyvinyl)-3-phosphoshikimate + phosphate</text>
        <dbReference type="Rhea" id="RHEA:21256"/>
        <dbReference type="ChEBI" id="CHEBI:43474"/>
        <dbReference type="ChEBI" id="CHEBI:57701"/>
        <dbReference type="ChEBI" id="CHEBI:58702"/>
        <dbReference type="ChEBI" id="CHEBI:145989"/>
        <dbReference type="EC" id="2.5.1.19"/>
    </reaction>
    <physiologicalReaction direction="left-to-right" evidence="6">
        <dbReference type="Rhea" id="RHEA:21257"/>
    </physiologicalReaction>
</comment>
<comment type="function">
    <text evidence="7">Catalyzes the transfer of the enolpyruvyl moiety of phosphoenolpyruvate (PEP) to the 5-hydroxyl of shikimate-3-phosphate (S3P) to produce enolpyruvyl shikimate-3-phosphate and inorganic phosphate.</text>
</comment>
<dbReference type="PIRSF" id="PIRSF000505">
    <property type="entry name" value="EPSPS"/>
    <property type="match status" value="1"/>
</dbReference>
<comment type="similarity">
    <text evidence="2 7">Belongs to the EPSP synthase family.</text>
</comment>
<feature type="binding site" evidence="7">
    <location>
        <position position="308"/>
    </location>
    <ligand>
        <name>3-phosphoshikimate</name>
        <dbReference type="ChEBI" id="CHEBI:145989"/>
    </ligand>
</feature>
<feature type="binding site" evidence="7">
    <location>
        <position position="92"/>
    </location>
    <ligand>
        <name>phosphoenolpyruvate</name>
        <dbReference type="ChEBI" id="CHEBI:58702"/>
    </ligand>
</feature>
<feature type="binding site" evidence="7">
    <location>
        <position position="335"/>
    </location>
    <ligand>
        <name>3-phosphoshikimate</name>
        <dbReference type="ChEBI" id="CHEBI:145989"/>
    </ligand>
</feature>
<reference evidence="9" key="2">
    <citation type="journal article" date="2021" name="PeerJ">
        <title>Extensive microbial diversity within the chicken gut microbiome revealed by metagenomics and culture.</title>
        <authorList>
            <person name="Gilroy R."/>
            <person name="Ravi A."/>
            <person name="Getino M."/>
            <person name="Pursley I."/>
            <person name="Horton D.L."/>
            <person name="Alikhan N.F."/>
            <person name="Baker D."/>
            <person name="Gharbi K."/>
            <person name="Hall N."/>
            <person name="Watson M."/>
            <person name="Adriaenssens E.M."/>
            <person name="Foster-Nyarko E."/>
            <person name="Jarju S."/>
            <person name="Secka A."/>
            <person name="Antonio M."/>
            <person name="Oren A."/>
            <person name="Chaudhuri R.R."/>
            <person name="La Ragione R."/>
            <person name="Hildebrand F."/>
            <person name="Pallen M.J."/>
        </authorList>
    </citation>
    <scope>NUCLEOTIDE SEQUENCE</scope>
    <source>
        <strain evidence="9">CHK157-1446</strain>
    </source>
</reference>
<organism evidence="9 10">
    <name type="scientific">Candidatus Faeciplasma gallinarum</name>
    <dbReference type="NCBI Taxonomy" id="2840799"/>
    <lineage>
        <taxon>Bacteria</taxon>
        <taxon>Bacillati</taxon>
        <taxon>Bacillota</taxon>
        <taxon>Clostridia</taxon>
        <taxon>Eubacteriales</taxon>
        <taxon>Oscillospiraceae</taxon>
        <taxon>Oscillospiraceae incertae sedis</taxon>
        <taxon>Candidatus Faeciplasma</taxon>
    </lineage>
</organism>
<evidence type="ECO:0000256" key="1">
    <source>
        <dbReference type="ARBA" id="ARBA00004811"/>
    </source>
</evidence>
<feature type="binding site" evidence="7">
    <location>
        <position position="189"/>
    </location>
    <ligand>
        <name>3-phosphoshikimate</name>
        <dbReference type="ChEBI" id="CHEBI:145989"/>
    </ligand>
</feature>
<dbReference type="InterPro" id="IPR036968">
    <property type="entry name" value="Enolpyruvate_Tfrase_sf"/>
</dbReference>
<evidence type="ECO:0000256" key="6">
    <source>
        <dbReference type="ARBA" id="ARBA00044633"/>
    </source>
</evidence>
<evidence type="ECO:0000313" key="9">
    <source>
        <dbReference type="EMBL" id="HIS24282.1"/>
    </source>
</evidence>
<feature type="binding site" evidence="7">
    <location>
        <position position="163"/>
    </location>
    <ligand>
        <name>3-phosphoshikimate</name>
        <dbReference type="ChEBI" id="CHEBI:145989"/>
    </ligand>
</feature>
<comment type="pathway">
    <text evidence="1 7">Metabolic intermediate biosynthesis; chorismate biosynthesis; chorismate from D-erythrose 4-phosphate and phosphoenolpyruvate: step 6/7.</text>
</comment>
<feature type="active site" description="Proton acceptor" evidence="7">
    <location>
        <position position="308"/>
    </location>
</feature>
<name>A0A9D1JHC0_9FIRM</name>
<feature type="binding site" evidence="7">
    <location>
        <position position="21"/>
    </location>
    <ligand>
        <name>3-phosphoshikimate</name>
        <dbReference type="ChEBI" id="CHEBI:145989"/>
    </ligand>
</feature>
<feature type="binding site" evidence="7">
    <location>
        <position position="407"/>
    </location>
    <ligand>
        <name>phosphoenolpyruvate</name>
        <dbReference type="ChEBI" id="CHEBI:58702"/>
    </ligand>
</feature>
<protein>
    <recommendedName>
        <fullName evidence="7">3-phosphoshikimate 1-carboxyvinyltransferase</fullName>
        <ecNumber evidence="7">2.5.1.19</ecNumber>
    </recommendedName>
    <alternativeName>
        <fullName evidence="7">5-enolpyruvylshikimate-3-phosphate synthase</fullName>
        <shortName evidence="7">EPSP synthase</shortName>
        <shortName evidence="7">EPSPS</shortName>
    </alternativeName>
</protein>
<feature type="binding site" evidence="7">
    <location>
        <position position="120"/>
    </location>
    <ligand>
        <name>phosphoenolpyruvate</name>
        <dbReference type="ChEBI" id="CHEBI:58702"/>
    </ligand>
</feature>
<evidence type="ECO:0000313" key="10">
    <source>
        <dbReference type="Proteomes" id="UP000823982"/>
    </source>
</evidence>
<feature type="binding site" evidence="7">
    <location>
        <position position="161"/>
    </location>
    <ligand>
        <name>3-phosphoshikimate</name>
        <dbReference type="ChEBI" id="CHEBI:145989"/>
    </ligand>
</feature>
<comment type="subunit">
    <text evidence="7">Monomer.</text>
</comment>
<feature type="binding site" evidence="7">
    <location>
        <position position="162"/>
    </location>
    <ligand>
        <name>3-phosphoshikimate</name>
        <dbReference type="ChEBI" id="CHEBI:145989"/>
    </ligand>
</feature>
<feature type="binding site" evidence="7">
    <location>
        <position position="20"/>
    </location>
    <ligand>
        <name>phosphoenolpyruvate</name>
        <dbReference type="ChEBI" id="CHEBI:58702"/>
    </ligand>
</feature>
<evidence type="ECO:0000256" key="7">
    <source>
        <dbReference type="HAMAP-Rule" id="MF_00210"/>
    </source>
</evidence>
<dbReference type="GO" id="GO:0005737">
    <property type="term" value="C:cytoplasm"/>
    <property type="evidence" value="ECO:0007669"/>
    <property type="project" value="UniProtKB-SubCell"/>
</dbReference>
<comment type="subcellular location">
    <subcellularLocation>
        <location evidence="7">Cytoplasm</location>
    </subcellularLocation>
</comment>
<dbReference type="SUPFAM" id="SSF55205">
    <property type="entry name" value="EPT/RTPC-like"/>
    <property type="match status" value="1"/>
</dbReference>
<evidence type="ECO:0000256" key="4">
    <source>
        <dbReference type="ARBA" id="ARBA00022679"/>
    </source>
</evidence>
<gene>
    <name evidence="7 9" type="primary">aroA</name>
    <name evidence="9" type="ORF">IAD01_02630</name>
</gene>
<dbReference type="GO" id="GO:0008652">
    <property type="term" value="P:amino acid biosynthetic process"/>
    <property type="evidence" value="ECO:0007669"/>
    <property type="project" value="UniProtKB-KW"/>
</dbReference>
<keyword evidence="3 7" id="KW-0028">Amino-acid biosynthesis</keyword>
<dbReference type="InterPro" id="IPR013792">
    <property type="entry name" value="RNA3'P_cycl/enolpyr_Trfase_a/b"/>
</dbReference>